<proteinExistence type="inferred from homology"/>
<dbReference type="SUPFAM" id="SSF52080">
    <property type="entry name" value="Ribosomal proteins L15p and L18e"/>
    <property type="match status" value="1"/>
</dbReference>
<dbReference type="GO" id="GO:0005840">
    <property type="term" value="C:ribosome"/>
    <property type="evidence" value="ECO:0007669"/>
    <property type="project" value="UniProtKB-KW"/>
</dbReference>
<dbReference type="EMBL" id="AP018553">
    <property type="protein sequence ID" value="BBD73923.1"/>
    <property type="molecule type" value="Genomic_DNA"/>
</dbReference>
<evidence type="ECO:0000256" key="1">
    <source>
        <dbReference type="ARBA" id="ARBA00022980"/>
    </source>
</evidence>
<evidence type="ECO:0000313" key="5">
    <source>
        <dbReference type="EMBL" id="BBD73923.1"/>
    </source>
</evidence>
<evidence type="ECO:0000259" key="4">
    <source>
        <dbReference type="Pfam" id="PF00828"/>
    </source>
</evidence>
<reference evidence="6" key="4">
    <citation type="submission" date="2020-09" db="EMBL/GenBank/DDBJ databases">
        <authorList>
            <person name="Sun Q."/>
            <person name="Ohkuma M."/>
        </authorList>
    </citation>
    <scope>NUCLEOTIDE SEQUENCE</scope>
    <source>
        <strain evidence="6">JCM 31740</strain>
    </source>
</reference>
<dbReference type="NCBIfam" id="NF003079">
    <property type="entry name" value="PRK04005.1"/>
    <property type="match status" value="1"/>
</dbReference>
<dbReference type="GO" id="GO:0006412">
    <property type="term" value="P:translation"/>
    <property type="evidence" value="ECO:0007669"/>
    <property type="project" value="UniProtKB-UniRule"/>
</dbReference>
<name>A0A348B6X1_9CREN</name>
<dbReference type="GO" id="GO:1990904">
    <property type="term" value="C:ribonucleoprotein complex"/>
    <property type="evidence" value="ECO:0007669"/>
    <property type="project" value="UniProtKB-KW"/>
</dbReference>
<dbReference type="PROSITE" id="PS00475">
    <property type="entry name" value="RIBOSOMAL_L15"/>
    <property type="match status" value="1"/>
</dbReference>
<organism evidence="5 7">
    <name type="scientific">Sulfodiicoccus acidiphilus</name>
    <dbReference type="NCBI Taxonomy" id="1670455"/>
    <lineage>
        <taxon>Archaea</taxon>
        <taxon>Thermoproteota</taxon>
        <taxon>Thermoprotei</taxon>
        <taxon>Sulfolobales</taxon>
        <taxon>Sulfolobaceae</taxon>
        <taxon>Sulfodiicoccus</taxon>
    </lineage>
</organism>
<comment type="similarity">
    <text evidence="3">Belongs to the eukaryotic ribosomal protein eL18 family.</text>
</comment>
<sequence length="117" mass="12566">MMVESGSTNVVLRKLIYELGKQHAPVWRKVAEELSVSSRRRVEVNVGKVNKLLPEGAVGVVPGKVLGAGKVDHPIVVVAFDFSRSAVSKIQSVGGRAIPLTRALSEVKDLKAVKVVK</sequence>
<dbReference type="KEGG" id="sacd:HS1genome_2312"/>
<reference evidence="6" key="1">
    <citation type="journal article" date="2014" name="Int. J. Syst. Evol. Microbiol.">
        <title>Complete genome sequence of Corynebacterium casei LMG S-19264T (=DSM 44701T), isolated from a smear-ripened cheese.</title>
        <authorList>
            <consortium name="US DOE Joint Genome Institute (JGI-PGF)"/>
            <person name="Walter F."/>
            <person name="Albersmeier A."/>
            <person name="Kalinowski J."/>
            <person name="Ruckert C."/>
        </authorList>
    </citation>
    <scope>NUCLEOTIDE SEQUENCE</scope>
    <source>
        <strain evidence="6">JCM 31740</strain>
    </source>
</reference>
<dbReference type="AlphaFoldDB" id="A0A348B6X1"/>
<dbReference type="InterPro" id="IPR021131">
    <property type="entry name" value="Ribosomal_uL15/eL18"/>
</dbReference>
<dbReference type="Proteomes" id="UP000616143">
    <property type="component" value="Unassembled WGS sequence"/>
</dbReference>
<dbReference type="GO" id="GO:0003735">
    <property type="term" value="F:structural constituent of ribosome"/>
    <property type="evidence" value="ECO:0007669"/>
    <property type="project" value="InterPro"/>
</dbReference>
<feature type="domain" description="Large ribosomal subunit protein uL15/eL18" evidence="4">
    <location>
        <begin position="51"/>
        <end position="97"/>
    </location>
</feature>
<keyword evidence="7" id="KW-1185">Reference proteome</keyword>
<keyword evidence="2 3" id="KW-0687">Ribonucleoprotein</keyword>
<reference evidence="7" key="2">
    <citation type="submission" date="2018-04" db="EMBL/GenBank/DDBJ databases">
        <title>Complete genome sequence of Sulfodiicoccus acidiphilus strain HS-1.</title>
        <authorList>
            <person name="Sakai H.D."/>
            <person name="Kurosawa N."/>
        </authorList>
    </citation>
    <scope>NUCLEOTIDE SEQUENCE [LARGE SCALE GENOMIC DNA]</scope>
    <source>
        <strain evidence="7">HS-1</strain>
    </source>
</reference>
<evidence type="ECO:0000256" key="2">
    <source>
        <dbReference type="ARBA" id="ARBA00023274"/>
    </source>
</evidence>
<gene>
    <name evidence="3" type="primary">rpl18e</name>
    <name evidence="6" type="ORF">GCM10007116_20390</name>
    <name evidence="5" type="ORF">HS1genome_2312</name>
</gene>
<dbReference type="InterPro" id="IPR001196">
    <property type="entry name" value="Ribosomal_uL15_CS"/>
</dbReference>
<dbReference type="Proteomes" id="UP000276741">
    <property type="component" value="Chromosome"/>
</dbReference>
<accession>A0A348B6X1</accession>
<evidence type="ECO:0000313" key="6">
    <source>
        <dbReference type="EMBL" id="GGU03366.1"/>
    </source>
</evidence>
<dbReference type="EMBL" id="BMQS01000025">
    <property type="protein sequence ID" value="GGU03366.1"/>
    <property type="molecule type" value="Genomic_DNA"/>
</dbReference>
<evidence type="ECO:0000256" key="3">
    <source>
        <dbReference type="HAMAP-Rule" id="MF_00329"/>
    </source>
</evidence>
<dbReference type="InterPro" id="IPR022947">
    <property type="entry name" value="Ribosomal_eL18_arc"/>
</dbReference>
<reference evidence="5" key="3">
    <citation type="journal article" date="2019" name="BMC Res. Notes">
        <title>Complete genome sequence of the Sulfodiicoccus acidiphilus strain HS-1T, the first crenarchaeon that lacks polB3, isolated from an acidic hot spring in Ohwaku-dani, Hakone, Japan.</title>
        <authorList>
            <person name="Sakai H.D."/>
            <person name="Kurosawa N."/>
        </authorList>
    </citation>
    <scope>NUCLEOTIDE SEQUENCE</scope>
    <source>
        <strain evidence="5">HS-1</strain>
    </source>
</reference>
<dbReference type="HAMAP" id="MF_00329">
    <property type="entry name" value="Ribosomal_eL18"/>
    <property type="match status" value="1"/>
</dbReference>
<protein>
    <recommendedName>
        <fullName evidence="3">Large ribosomal subunit protein eL18</fullName>
    </recommendedName>
</protein>
<dbReference type="Gene3D" id="3.100.10.10">
    <property type="match status" value="1"/>
</dbReference>
<evidence type="ECO:0000313" key="7">
    <source>
        <dbReference type="Proteomes" id="UP000276741"/>
    </source>
</evidence>
<keyword evidence="1 3" id="KW-0689">Ribosomal protein</keyword>
<dbReference type="Pfam" id="PF00828">
    <property type="entry name" value="Ribosomal_L27A"/>
    <property type="match status" value="1"/>
</dbReference>
<dbReference type="InterPro" id="IPR036227">
    <property type="entry name" value="Ribosomal_uL15/eL18_sf"/>
</dbReference>